<dbReference type="InterPro" id="IPR042460">
    <property type="entry name" value="DCN1-like_PONY"/>
</dbReference>
<dbReference type="GO" id="GO:0045116">
    <property type="term" value="P:protein neddylation"/>
    <property type="evidence" value="ECO:0007669"/>
    <property type="project" value="TreeGrafter"/>
</dbReference>
<accession>A0AAE0FI53</accession>
<dbReference type="AlphaFoldDB" id="A0AAE0FI53"/>
<comment type="caution">
    <text evidence="3">The sequence shown here is derived from an EMBL/GenBank/DDBJ whole genome shotgun (WGS) entry which is preliminary data.</text>
</comment>
<dbReference type="GO" id="GO:0032182">
    <property type="term" value="F:ubiquitin-like protein binding"/>
    <property type="evidence" value="ECO:0007669"/>
    <property type="project" value="TreeGrafter"/>
</dbReference>
<reference evidence="3 4" key="1">
    <citation type="journal article" date="2015" name="Genome Biol. Evol.">
        <title>Comparative Genomics of a Bacterivorous Green Alga Reveals Evolutionary Causalities and Consequences of Phago-Mixotrophic Mode of Nutrition.</title>
        <authorList>
            <person name="Burns J.A."/>
            <person name="Paasch A."/>
            <person name="Narechania A."/>
            <person name="Kim E."/>
        </authorList>
    </citation>
    <scope>NUCLEOTIDE SEQUENCE [LARGE SCALE GENOMIC DNA]</scope>
    <source>
        <strain evidence="3 4">PLY_AMNH</strain>
    </source>
</reference>
<organism evidence="3 4">
    <name type="scientific">Cymbomonas tetramitiformis</name>
    <dbReference type="NCBI Taxonomy" id="36881"/>
    <lineage>
        <taxon>Eukaryota</taxon>
        <taxon>Viridiplantae</taxon>
        <taxon>Chlorophyta</taxon>
        <taxon>Pyramimonadophyceae</taxon>
        <taxon>Pyramimonadales</taxon>
        <taxon>Pyramimonadaceae</taxon>
        <taxon>Cymbomonas</taxon>
    </lineage>
</organism>
<evidence type="ECO:0000256" key="1">
    <source>
        <dbReference type="RuleBase" id="RU410713"/>
    </source>
</evidence>
<dbReference type="EMBL" id="LGRX02018181">
    <property type="protein sequence ID" value="KAK3260097.1"/>
    <property type="molecule type" value="Genomic_DNA"/>
</dbReference>
<feature type="domain" description="DCUN1" evidence="2">
    <location>
        <begin position="107"/>
        <end position="297"/>
    </location>
</feature>
<keyword evidence="4" id="KW-1185">Reference proteome</keyword>
<evidence type="ECO:0000313" key="3">
    <source>
        <dbReference type="EMBL" id="KAK3260097.1"/>
    </source>
</evidence>
<evidence type="ECO:0000313" key="4">
    <source>
        <dbReference type="Proteomes" id="UP001190700"/>
    </source>
</evidence>
<dbReference type="PANTHER" id="PTHR12281:SF12">
    <property type="entry name" value="DEFECTIVE IN CULLIN NEDDYLATION PROTEIN"/>
    <property type="match status" value="1"/>
</dbReference>
<protein>
    <recommendedName>
        <fullName evidence="1">Defective in cullin neddylation protein</fullName>
    </recommendedName>
</protein>
<comment type="function">
    <text evidence="1">Neddylation of cullins play an essential role in the regulation of SCF-type complexes activity.</text>
</comment>
<dbReference type="PANTHER" id="PTHR12281">
    <property type="entry name" value="RP42 RELATED"/>
    <property type="match status" value="1"/>
</dbReference>
<evidence type="ECO:0000259" key="2">
    <source>
        <dbReference type="PROSITE" id="PS51229"/>
    </source>
</evidence>
<proteinExistence type="predicted"/>
<dbReference type="PROSITE" id="PS51229">
    <property type="entry name" value="DCUN1"/>
    <property type="match status" value="1"/>
</dbReference>
<dbReference type="GO" id="GO:0000151">
    <property type="term" value="C:ubiquitin ligase complex"/>
    <property type="evidence" value="ECO:0007669"/>
    <property type="project" value="TreeGrafter"/>
</dbReference>
<dbReference type="GO" id="GO:0031624">
    <property type="term" value="F:ubiquitin conjugating enzyme binding"/>
    <property type="evidence" value="ECO:0007669"/>
    <property type="project" value="TreeGrafter"/>
</dbReference>
<dbReference type="InterPro" id="IPR014764">
    <property type="entry name" value="DCN-prot"/>
</dbReference>
<dbReference type="InterPro" id="IPR005176">
    <property type="entry name" value="PONY_dom"/>
</dbReference>
<dbReference type="Gene3D" id="1.10.238.200">
    <property type="entry name" value="Cullin, PONY binding domain"/>
    <property type="match status" value="1"/>
</dbReference>
<gene>
    <name evidence="3" type="ORF">CYMTET_30931</name>
</gene>
<dbReference type="Pfam" id="PF03556">
    <property type="entry name" value="Cullin_binding"/>
    <property type="match status" value="1"/>
</dbReference>
<dbReference type="Gene3D" id="1.10.238.10">
    <property type="entry name" value="EF-hand"/>
    <property type="match status" value="1"/>
</dbReference>
<dbReference type="Proteomes" id="UP001190700">
    <property type="component" value="Unassembled WGS sequence"/>
</dbReference>
<name>A0AAE0FI53_9CHLO</name>
<dbReference type="GO" id="GO:0097602">
    <property type="term" value="F:cullin family protein binding"/>
    <property type="evidence" value="ECO:0007669"/>
    <property type="project" value="TreeGrafter"/>
</dbReference>
<sequence length="301" mass="34724">MPRRFAQEKFDVLSANFNFPLKDENKVPTGDYCLDEVNVGEVSRVNVGNIARPVKKYVLVLGISHRIDRFGPPDERNSRVKFQVFEAHAKDIIFVMRRGTKRGNNSKELEGINGLFEKYRDKTSSESTIGPDGVEQLCEDLGVPASDVRILMLAWKLRASRMGYFTEEEWRSGLLSMHADSLEKLQQALPMLEKETSQPMVFREFFRYSFEFCCTEPRQKTLDLDTASQMLGLVMPNSPHTEPFLKFLQEQNGYKALTMDQWQGFLRFCEETLPDASNYDESQAWPLLIDSFVEWLKFGTV</sequence>